<name>A0A8D8X4A1_9HEMI</name>
<proteinExistence type="predicted"/>
<dbReference type="PANTHER" id="PTHR13817">
    <property type="entry name" value="TITIN"/>
    <property type="match status" value="1"/>
</dbReference>
<dbReference type="InterPro" id="IPR050964">
    <property type="entry name" value="Striated_Muscle_Regulatory"/>
</dbReference>
<evidence type="ECO:0000256" key="1">
    <source>
        <dbReference type="ARBA" id="ARBA00022737"/>
    </source>
</evidence>
<dbReference type="SMART" id="SM00060">
    <property type="entry name" value="FN3"/>
    <property type="match status" value="3"/>
</dbReference>
<dbReference type="EMBL" id="HBUF01254341">
    <property type="protein sequence ID" value="CAG6681110.1"/>
    <property type="molecule type" value="Transcribed_RNA"/>
</dbReference>
<evidence type="ECO:0000256" key="2">
    <source>
        <dbReference type="SAM" id="MobiDB-lite"/>
    </source>
</evidence>
<protein>
    <submittedName>
        <fullName evidence="4">Protein sidekick homolog</fullName>
    </submittedName>
</protein>
<dbReference type="Gene3D" id="2.60.40.10">
    <property type="entry name" value="Immunoglobulins"/>
    <property type="match status" value="2"/>
</dbReference>
<dbReference type="CDD" id="cd00063">
    <property type="entry name" value="FN3"/>
    <property type="match status" value="2"/>
</dbReference>
<sequence>MFYMIQYRENGHSSWINGSYQLFNEGISDVSIQGLKPGRNYQFRTLLIDATLETHDPLLTKPTEGRTKCTIGYKGVLQTDNITNTSVSVSWDEENDLGQTECPALGYILEIDENENGYVTNERIFITGKNSYTIENLSPNQTYQINLKKSTVDGESIPVYSSSVTTSGMIDLSKHIIGVTMVMNKSALNINWFPSPIYETFYIKYKLRRHLACEHEEPSSPLQVVTTNQTAYSLDLNDLDANSKYELFVTADLNQNINPQNMSFITLSKVPNALPTLLVDKLKVKHDSVKLYWTDSSQSCQHVNGYFKSYRIELYNKQNMSEHVYVITDNHITVTSLSPNTQYVVRIRFVNHVGASSLYLEHTFTTKQASVLIQDLTAYKTLLEENHKCGTNEENAVNSWIPLTVRNTRRICSANSATAGSTGPRVTDSVVVPDA</sequence>
<reference evidence="4" key="1">
    <citation type="submission" date="2021-05" db="EMBL/GenBank/DDBJ databases">
        <authorList>
            <person name="Alioto T."/>
            <person name="Alioto T."/>
            <person name="Gomez Garrido J."/>
        </authorList>
    </citation>
    <scope>NUCLEOTIDE SEQUENCE</scope>
</reference>
<feature type="domain" description="Fibronectin type-III" evidence="3">
    <location>
        <begin position="73"/>
        <end position="169"/>
    </location>
</feature>
<accession>A0A8D8X4A1</accession>
<dbReference type="InterPro" id="IPR013783">
    <property type="entry name" value="Ig-like_fold"/>
</dbReference>
<dbReference type="InterPro" id="IPR036116">
    <property type="entry name" value="FN3_sf"/>
</dbReference>
<dbReference type="Pfam" id="PF00041">
    <property type="entry name" value="fn3"/>
    <property type="match status" value="2"/>
</dbReference>
<feature type="domain" description="Fibronectin type-III" evidence="3">
    <location>
        <begin position="274"/>
        <end position="369"/>
    </location>
</feature>
<evidence type="ECO:0000259" key="3">
    <source>
        <dbReference type="PROSITE" id="PS50853"/>
    </source>
</evidence>
<dbReference type="InterPro" id="IPR003961">
    <property type="entry name" value="FN3_dom"/>
</dbReference>
<dbReference type="PROSITE" id="PS50853">
    <property type="entry name" value="FN3"/>
    <property type="match status" value="2"/>
</dbReference>
<dbReference type="AlphaFoldDB" id="A0A8D8X4A1"/>
<keyword evidence="1" id="KW-0677">Repeat</keyword>
<dbReference type="SUPFAM" id="SSF49265">
    <property type="entry name" value="Fibronectin type III"/>
    <property type="match status" value="2"/>
</dbReference>
<organism evidence="4">
    <name type="scientific">Cacopsylla melanoneura</name>
    <dbReference type="NCBI Taxonomy" id="428564"/>
    <lineage>
        <taxon>Eukaryota</taxon>
        <taxon>Metazoa</taxon>
        <taxon>Ecdysozoa</taxon>
        <taxon>Arthropoda</taxon>
        <taxon>Hexapoda</taxon>
        <taxon>Insecta</taxon>
        <taxon>Pterygota</taxon>
        <taxon>Neoptera</taxon>
        <taxon>Paraneoptera</taxon>
        <taxon>Hemiptera</taxon>
        <taxon>Sternorrhyncha</taxon>
        <taxon>Psylloidea</taxon>
        <taxon>Psyllidae</taxon>
        <taxon>Psyllinae</taxon>
        <taxon>Cacopsylla</taxon>
    </lineage>
</organism>
<dbReference type="PANTHER" id="PTHR13817:SF166">
    <property type="entry name" value="NEURONAL IGCAM-RELATED"/>
    <property type="match status" value="1"/>
</dbReference>
<evidence type="ECO:0000313" key="4">
    <source>
        <dbReference type="EMBL" id="CAG6681110.1"/>
    </source>
</evidence>
<feature type="region of interest" description="Disordered" evidence="2">
    <location>
        <begin position="416"/>
        <end position="435"/>
    </location>
</feature>